<dbReference type="EMBL" id="CP001100">
    <property type="protein sequence ID" value="ACF14576.1"/>
    <property type="molecule type" value="Genomic_DNA"/>
</dbReference>
<dbReference type="eggNOG" id="COG1595">
    <property type="taxonomic scope" value="Bacteria"/>
</dbReference>
<evidence type="ECO:0000256" key="2">
    <source>
        <dbReference type="ARBA" id="ARBA00023015"/>
    </source>
</evidence>
<dbReference type="InterPro" id="IPR013324">
    <property type="entry name" value="RNA_pol_sigma_r3/r4-like"/>
</dbReference>
<dbReference type="AlphaFoldDB" id="B3QVH6"/>
<dbReference type="STRING" id="517418.Ctha_2124"/>
<dbReference type="PANTHER" id="PTHR43133">
    <property type="entry name" value="RNA POLYMERASE ECF-TYPE SIGMA FACTO"/>
    <property type="match status" value="1"/>
</dbReference>
<dbReference type="GO" id="GO:0003677">
    <property type="term" value="F:DNA binding"/>
    <property type="evidence" value="ECO:0007669"/>
    <property type="project" value="UniProtKB-KW"/>
</dbReference>
<keyword evidence="2" id="KW-0805">Transcription regulation</keyword>
<keyword evidence="3" id="KW-0731">Sigma factor</keyword>
<evidence type="ECO:0000256" key="1">
    <source>
        <dbReference type="ARBA" id="ARBA00010641"/>
    </source>
</evidence>
<dbReference type="SUPFAM" id="SSF88946">
    <property type="entry name" value="Sigma2 domain of RNA polymerase sigma factors"/>
    <property type="match status" value="1"/>
</dbReference>
<keyword evidence="4" id="KW-0238">DNA-binding</keyword>
<accession>B3QVH6</accession>
<dbReference type="HOGENOM" id="CLU_1233229_0_0_10"/>
<evidence type="ECO:0000256" key="5">
    <source>
        <dbReference type="ARBA" id="ARBA00023163"/>
    </source>
</evidence>
<evidence type="ECO:0000313" key="7">
    <source>
        <dbReference type="Proteomes" id="UP000001208"/>
    </source>
</evidence>
<dbReference type="OrthoDB" id="1027298at2"/>
<dbReference type="Gene3D" id="1.10.1740.10">
    <property type="match status" value="1"/>
</dbReference>
<dbReference type="NCBIfam" id="TIGR02937">
    <property type="entry name" value="sigma70-ECF"/>
    <property type="match status" value="1"/>
</dbReference>
<gene>
    <name evidence="6" type="ordered locus">Ctha_2124</name>
</gene>
<proteinExistence type="inferred from homology"/>
<name>B3QVH6_CHLT3</name>
<dbReference type="SUPFAM" id="SSF88659">
    <property type="entry name" value="Sigma3 and sigma4 domains of RNA polymerase sigma factors"/>
    <property type="match status" value="1"/>
</dbReference>
<keyword evidence="7" id="KW-1185">Reference proteome</keyword>
<keyword evidence="5" id="KW-0804">Transcription</keyword>
<dbReference type="InterPro" id="IPR039425">
    <property type="entry name" value="RNA_pol_sigma-70-like"/>
</dbReference>
<reference evidence="6 7" key="1">
    <citation type="submission" date="2008-06" db="EMBL/GenBank/DDBJ databases">
        <title>Complete sequence of Chloroherpeton thalassium ATCC 35110.</title>
        <authorList>
            <consortium name="US DOE Joint Genome Institute"/>
            <person name="Lucas S."/>
            <person name="Copeland A."/>
            <person name="Lapidus A."/>
            <person name="Glavina del Rio T."/>
            <person name="Dalin E."/>
            <person name="Tice H."/>
            <person name="Bruce D."/>
            <person name="Goodwin L."/>
            <person name="Pitluck S."/>
            <person name="Schmutz J."/>
            <person name="Larimer F."/>
            <person name="Land M."/>
            <person name="Hauser L."/>
            <person name="Kyrpides N."/>
            <person name="Mikhailova N."/>
            <person name="Liu Z."/>
            <person name="Li T."/>
            <person name="Zhao F."/>
            <person name="Overmann J."/>
            <person name="Bryant D.A."/>
            <person name="Richardson P."/>
        </authorList>
    </citation>
    <scope>NUCLEOTIDE SEQUENCE [LARGE SCALE GENOMIC DNA]</scope>
    <source>
        <strain evidence="7">ATCC 35110 / GB-78</strain>
    </source>
</reference>
<dbReference type="GO" id="GO:0016987">
    <property type="term" value="F:sigma factor activity"/>
    <property type="evidence" value="ECO:0007669"/>
    <property type="project" value="UniProtKB-KW"/>
</dbReference>
<dbReference type="InterPro" id="IPR036388">
    <property type="entry name" value="WH-like_DNA-bd_sf"/>
</dbReference>
<protein>
    <submittedName>
        <fullName evidence="6">RNA polymerase, sigma-24 subunit, ECF subfamily</fullName>
    </submittedName>
</protein>
<dbReference type="KEGG" id="cts:Ctha_2124"/>
<evidence type="ECO:0000256" key="4">
    <source>
        <dbReference type="ARBA" id="ARBA00023125"/>
    </source>
</evidence>
<dbReference type="RefSeq" id="WP_012500659.1">
    <property type="nucleotide sequence ID" value="NC_011026.1"/>
</dbReference>
<dbReference type="Gene3D" id="1.10.10.10">
    <property type="entry name" value="Winged helix-like DNA-binding domain superfamily/Winged helix DNA-binding domain"/>
    <property type="match status" value="1"/>
</dbReference>
<dbReference type="Proteomes" id="UP000001208">
    <property type="component" value="Chromosome"/>
</dbReference>
<dbReference type="PANTHER" id="PTHR43133:SF8">
    <property type="entry name" value="RNA POLYMERASE SIGMA FACTOR HI_1459-RELATED"/>
    <property type="match status" value="1"/>
</dbReference>
<evidence type="ECO:0000313" key="6">
    <source>
        <dbReference type="EMBL" id="ACF14576.1"/>
    </source>
</evidence>
<dbReference type="InterPro" id="IPR013325">
    <property type="entry name" value="RNA_pol_sigma_r2"/>
</dbReference>
<dbReference type="InterPro" id="IPR014284">
    <property type="entry name" value="RNA_pol_sigma-70_dom"/>
</dbReference>
<comment type="similarity">
    <text evidence="1">Belongs to the sigma-70 factor family. ECF subfamily.</text>
</comment>
<organism evidence="6 7">
    <name type="scientific">Chloroherpeton thalassium (strain ATCC 35110 / GB-78)</name>
    <dbReference type="NCBI Taxonomy" id="517418"/>
    <lineage>
        <taxon>Bacteria</taxon>
        <taxon>Pseudomonadati</taxon>
        <taxon>Chlorobiota</taxon>
        <taxon>Chlorobiia</taxon>
        <taxon>Chlorobiales</taxon>
        <taxon>Chloroherpetonaceae</taxon>
        <taxon>Chloroherpeton</taxon>
    </lineage>
</organism>
<sequence length="224" mass="26109">MNLKARDSHLHLQLQAKSDAELLKLAANRSNQELSNQAFEVFYHRYVKYLYYACKLDYGKALGNDGVEDLVQDTFVKAFEKAATYRADNSLAQENARLRTQGWLRKIAANLFFSSFRTAQSVSTTLIHEEKWQTLTEITDDSEKADSPKMQLMKEALNTLSPKEQEIMRTIYQWYEPHTKLPSHIVEELTKQYNTTPENIRKIRSRARQKIEAYLKSHISKQQS</sequence>
<dbReference type="GO" id="GO:0006352">
    <property type="term" value="P:DNA-templated transcription initiation"/>
    <property type="evidence" value="ECO:0007669"/>
    <property type="project" value="InterPro"/>
</dbReference>
<evidence type="ECO:0000256" key="3">
    <source>
        <dbReference type="ARBA" id="ARBA00023082"/>
    </source>
</evidence>